<evidence type="ECO:0000313" key="1">
    <source>
        <dbReference type="EMBL" id="KZV23473.1"/>
    </source>
</evidence>
<accession>A0A2Z7ANY4</accession>
<protein>
    <submittedName>
        <fullName evidence="1">Auxin response factor 16-like</fullName>
    </submittedName>
</protein>
<sequence>MNISKLEQYNQFFIRISVLGKTESELINSVLADDLDEVSEWIKRTRKHTMTLSAERYNQFFIRISVLGKTESELINSVLADDLDEVSEWIKRTRKHTMTLDEKNRAELVNQIREEKT</sequence>
<dbReference type="Proteomes" id="UP000250235">
    <property type="component" value="Unassembled WGS sequence"/>
</dbReference>
<keyword evidence="2" id="KW-1185">Reference proteome</keyword>
<dbReference type="EMBL" id="KV013499">
    <property type="protein sequence ID" value="KZV23473.1"/>
    <property type="molecule type" value="Genomic_DNA"/>
</dbReference>
<name>A0A2Z7ANY4_9LAMI</name>
<dbReference type="AlphaFoldDB" id="A0A2Z7ANY4"/>
<organism evidence="1 2">
    <name type="scientific">Dorcoceras hygrometricum</name>
    <dbReference type="NCBI Taxonomy" id="472368"/>
    <lineage>
        <taxon>Eukaryota</taxon>
        <taxon>Viridiplantae</taxon>
        <taxon>Streptophyta</taxon>
        <taxon>Embryophyta</taxon>
        <taxon>Tracheophyta</taxon>
        <taxon>Spermatophyta</taxon>
        <taxon>Magnoliopsida</taxon>
        <taxon>eudicotyledons</taxon>
        <taxon>Gunneridae</taxon>
        <taxon>Pentapetalae</taxon>
        <taxon>asterids</taxon>
        <taxon>lamiids</taxon>
        <taxon>Lamiales</taxon>
        <taxon>Gesneriaceae</taxon>
        <taxon>Didymocarpoideae</taxon>
        <taxon>Trichosporeae</taxon>
        <taxon>Loxocarpinae</taxon>
        <taxon>Dorcoceras</taxon>
    </lineage>
</organism>
<proteinExistence type="predicted"/>
<reference evidence="1 2" key="1">
    <citation type="journal article" date="2015" name="Proc. Natl. Acad. Sci. U.S.A.">
        <title>The resurrection genome of Boea hygrometrica: A blueprint for survival of dehydration.</title>
        <authorList>
            <person name="Xiao L."/>
            <person name="Yang G."/>
            <person name="Zhang L."/>
            <person name="Yang X."/>
            <person name="Zhao S."/>
            <person name="Ji Z."/>
            <person name="Zhou Q."/>
            <person name="Hu M."/>
            <person name="Wang Y."/>
            <person name="Chen M."/>
            <person name="Xu Y."/>
            <person name="Jin H."/>
            <person name="Xiao X."/>
            <person name="Hu G."/>
            <person name="Bao F."/>
            <person name="Hu Y."/>
            <person name="Wan P."/>
            <person name="Li L."/>
            <person name="Deng X."/>
            <person name="Kuang T."/>
            <person name="Xiang C."/>
            <person name="Zhu J.K."/>
            <person name="Oliver M.J."/>
            <person name="He Y."/>
        </authorList>
    </citation>
    <scope>NUCLEOTIDE SEQUENCE [LARGE SCALE GENOMIC DNA]</scope>
    <source>
        <strain evidence="2">cv. XS01</strain>
    </source>
</reference>
<evidence type="ECO:0000313" key="2">
    <source>
        <dbReference type="Proteomes" id="UP000250235"/>
    </source>
</evidence>
<gene>
    <name evidence="1" type="ORF">F511_16829</name>
</gene>